<evidence type="ECO:0000256" key="3">
    <source>
        <dbReference type="ARBA" id="ARBA00022741"/>
    </source>
</evidence>
<gene>
    <name evidence="11" type="ORF">NOG11_10960</name>
</gene>
<evidence type="ECO:0000256" key="6">
    <source>
        <dbReference type="ARBA" id="ARBA00023136"/>
    </source>
</evidence>
<dbReference type="PANTHER" id="PTHR24221:SF203">
    <property type="entry name" value="ATP-BINDING_PERMEASE FUSION ABC TRANSPORTER-RELATED"/>
    <property type="match status" value="1"/>
</dbReference>
<evidence type="ECO:0000313" key="12">
    <source>
        <dbReference type="Proteomes" id="UP001142610"/>
    </source>
</evidence>
<feature type="transmembrane region" description="Helical" evidence="8">
    <location>
        <begin position="296"/>
        <end position="314"/>
    </location>
</feature>
<evidence type="ECO:0000256" key="7">
    <source>
        <dbReference type="ARBA" id="ARBA00024725"/>
    </source>
</evidence>
<dbReference type="PROSITE" id="PS50929">
    <property type="entry name" value="ABC_TM1F"/>
    <property type="match status" value="1"/>
</dbReference>
<dbReference type="PROSITE" id="PS00211">
    <property type="entry name" value="ABC_TRANSPORTER_1"/>
    <property type="match status" value="1"/>
</dbReference>
<evidence type="ECO:0000313" key="11">
    <source>
        <dbReference type="EMBL" id="MCQ8185909.1"/>
    </source>
</evidence>
<accession>A0A9X2RIE5</accession>
<evidence type="ECO:0000259" key="10">
    <source>
        <dbReference type="PROSITE" id="PS50929"/>
    </source>
</evidence>
<keyword evidence="12" id="KW-1185">Reference proteome</keyword>
<dbReference type="Pfam" id="PF00005">
    <property type="entry name" value="ABC_tran"/>
    <property type="match status" value="1"/>
</dbReference>
<dbReference type="Pfam" id="PF00664">
    <property type="entry name" value="ABC_membrane"/>
    <property type="match status" value="1"/>
</dbReference>
<dbReference type="InterPro" id="IPR011527">
    <property type="entry name" value="ABC1_TM_dom"/>
</dbReference>
<organism evidence="11 12">
    <name type="scientific">Parvularcula maris</name>
    <dbReference type="NCBI Taxonomy" id="2965077"/>
    <lineage>
        <taxon>Bacteria</taxon>
        <taxon>Pseudomonadati</taxon>
        <taxon>Pseudomonadota</taxon>
        <taxon>Alphaproteobacteria</taxon>
        <taxon>Parvularculales</taxon>
        <taxon>Parvularculaceae</taxon>
        <taxon>Parvularcula</taxon>
    </lineage>
</organism>
<dbReference type="PROSITE" id="PS50893">
    <property type="entry name" value="ABC_TRANSPORTER_2"/>
    <property type="match status" value="1"/>
</dbReference>
<dbReference type="AlphaFoldDB" id="A0A9X2RIE5"/>
<keyword evidence="4 11" id="KW-0067">ATP-binding</keyword>
<dbReference type="InterPro" id="IPR027417">
    <property type="entry name" value="P-loop_NTPase"/>
</dbReference>
<keyword evidence="2 8" id="KW-0812">Transmembrane</keyword>
<dbReference type="Gene3D" id="3.40.50.300">
    <property type="entry name" value="P-loop containing nucleotide triphosphate hydrolases"/>
    <property type="match status" value="1"/>
</dbReference>
<keyword evidence="5 8" id="KW-1133">Transmembrane helix</keyword>
<feature type="transmembrane region" description="Helical" evidence="8">
    <location>
        <begin position="38"/>
        <end position="58"/>
    </location>
</feature>
<evidence type="ECO:0000259" key="9">
    <source>
        <dbReference type="PROSITE" id="PS50893"/>
    </source>
</evidence>
<reference evidence="11" key="1">
    <citation type="submission" date="2022-07" db="EMBL/GenBank/DDBJ databases">
        <title>Parvularcula maris sp. nov., an algicidal bacterium isolated from seawater.</title>
        <authorList>
            <person name="Li F."/>
        </authorList>
    </citation>
    <scope>NUCLEOTIDE SEQUENCE</scope>
    <source>
        <strain evidence="11">BGMRC 0090</strain>
    </source>
</reference>
<feature type="domain" description="ABC transporter" evidence="9">
    <location>
        <begin position="363"/>
        <end position="602"/>
    </location>
</feature>
<dbReference type="InterPro" id="IPR039421">
    <property type="entry name" value="Type_1_exporter"/>
</dbReference>
<dbReference type="InterPro" id="IPR003439">
    <property type="entry name" value="ABC_transporter-like_ATP-bd"/>
</dbReference>
<comment type="caution">
    <text evidence="11">The sequence shown here is derived from an EMBL/GenBank/DDBJ whole genome shotgun (WGS) entry which is preliminary data.</text>
</comment>
<comment type="subcellular location">
    <subcellularLocation>
        <location evidence="1">Cell membrane</location>
        <topology evidence="1">Multi-pass membrane protein</topology>
    </subcellularLocation>
</comment>
<dbReference type="SUPFAM" id="SSF90123">
    <property type="entry name" value="ABC transporter transmembrane region"/>
    <property type="match status" value="1"/>
</dbReference>
<proteinExistence type="predicted"/>
<sequence>MLFRTFEGFVDPLKHEAPSRPPEKLASFVWHYAKPFRWLFVATICTSIVIAFLEVFAFERIGHLIDLATQSGPDTFFDEHRGELIVVLLLIGALWPLLHLADELSLLQGIMGNMPMSIRWRGHRYLLRQSQSFFADEFAGRISTKLMQTALGVRETAVKITNLGVWGLVYFGSAFALFFAADWRLAVPLGIWLVLYFAAGRYFLPKLAAISKRQSDDRSVLTGRIVDAYTNISTVKLFSTGPAEDAYAREGMRRMLGSVYPQMRLATQLSMTLHTLNGMMIAATLGLGLALWANPAAGLSIGAVAFASTLALRLQGISHYFLWEVANLFENIGMAQDGMETLTRPLTVTDQSGNKLAAKKGEIVFDDVTFHYGKDRHVIDDLSFSIRPGEKVGLVGRSGAGKSTIVNLLLRLHDVEGGRVLIDGQNVAEVTQDSLRSQIGVVTQDTSLMHRSIRENIAYGRPEASEEEILAAAKKAEAWDFIQDLEDNKGRRGLDAHVGERGVKLSGGQRQRIAIARVILKDAPILILDEATSALDSEVEAAVQGRMDELMAGKTVIAIAHRLSTIAAMDRLIILDKGEIIEEGRHDELVAAGGLYASLWQRQSGGFIAGADAEPELEDA</sequence>
<dbReference type="Gene3D" id="1.20.1560.10">
    <property type="entry name" value="ABC transporter type 1, transmembrane domain"/>
    <property type="match status" value="1"/>
</dbReference>
<protein>
    <submittedName>
        <fullName evidence="11">ABC transporter ATP-binding protein/permease</fullName>
    </submittedName>
</protein>
<feature type="domain" description="ABC transmembrane type-1" evidence="10">
    <location>
        <begin position="41"/>
        <end position="316"/>
    </location>
</feature>
<dbReference type="GO" id="GO:0034040">
    <property type="term" value="F:ATPase-coupled lipid transmembrane transporter activity"/>
    <property type="evidence" value="ECO:0007669"/>
    <property type="project" value="TreeGrafter"/>
</dbReference>
<evidence type="ECO:0000256" key="1">
    <source>
        <dbReference type="ARBA" id="ARBA00004651"/>
    </source>
</evidence>
<dbReference type="GO" id="GO:0005886">
    <property type="term" value="C:plasma membrane"/>
    <property type="evidence" value="ECO:0007669"/>
    <property type="project" value="UniProtKB-SubCell"/>
</dbReference>
<dbReference type="PANTHER" id="PTHR24221">
    <property type="entry name" value="ATP-BINDING CASSETTE SUB-FAMILY B"/>
    <property type="match status" value="1"/>
</dbReference>
<dbReference type="InterPro" id="IPR017871">
    <property type="entry name" value="ABC_transporter-like_CS"/>
</dbReference>
<comment type="function">
    <text evidence="7">Part of an ABC transporter complex. Transmembrane domains (TMD) form a pore in the inner membrane and the ATP-binding domain (NBD) is responsible for energy generation.</text>
</comment>
<dbReference type="SMART" id="SM00382">
    <property type="entry name" value="AAA"/>
    <property type="match status" value="1"/>
</dbReference>
<keyword evidence="3" id="KW-0547">Nucleotide-binding</keyword>
<feature type="transmembrane region" description="Helical" evidence="8">
    <location>
        <begin position="185"/>
        <end position="204"/>
    </location>
</feature>
<dbReference type="EMBL" id="JANIBC010000009">
    <property type="protein sequence ID" value="MCQ8185909.1"/>
    <property type="molecule type" value="Genomic_DNA"/>
</dbReference>
<dbReference type="GO" id="GO:0005524">
    <property type="term" value="F:ATP binding"/>
    <property type="evidence" value="ECO:0007669"/>
    <property type="project" value="UniProtKB-KW"/>
</dbReference>
<dbReference type="GO" id="GO:0016887">
    <property type="term" value="F:ATP hydrolysis activity"/>
    <property type="evidence" value="ECO:0007669"/>
    <property type="project" value="InterPro"/>
</dbReference>
<evidence type="ECO:0000256" key="2">
    <source>
        <dbReference type="ARBA" id="ARBA00022692"/>
    </source>
</evidence>
<dbReference type="FunFam" id="3.40.50.300:FF:000218">
    <property type="entry name" value="Multidrug ABC transporter ATP-binding protein"/>
    <property type="match status" value="1"/>
</dbReference>
<dbReference type="GO" id="GO:0140359">
    <property type="term" value="F:ABC-type transporter activity"/>
    <property type="evidence" value="ECO:0007669"/>
    <property type="project" value="InterPro"/>
</dbReference>
<dbReference type="SUPFAM" id="SSF52540">
    <property type="entry name" value="P-loop containing nucleoside triphosphate hydrolases"/>
    <property type="match status" value="1"/>
</dbReference>
<name>A0A9X2RIE5_9PROT</name>
<evidence type="ECO:0000256" key="4">
    <source>
        <dbReference type="ARBA" id="ARBA00022840"/>
    </source>
</evidence>
<feature type="transmembrane region" description="Helical" evidence="8">
    <location>
        <begin position="84"/>
        <end position="101"/>
    </location>
</feature>
<dbReference type="InterPro" id="IPR036640">
    <property type="entry name" value="ABC1_TM_sf"/>
</dbReference>
<keyword evidence="6 8" id="KW-0472">Membrane</keyword>
<dbReference type="InterPro" id="IPR003593">
    <property type="entry name" value="AAA+_ATPase"/>
</dbReference>
<dbReference type="FunFam" id="1.20.1560.10:FF:000070">
    <property type="entry name" value="Multidrug ABC transporter ATP-binding protein"/>
    <property type="match status" value="1"/>
</dbReference>
<evidence type="ECO:0000256" key="5">
    <source>
        <dbReference type="ARBA" id="ARBA00022989"/>
    </source>
</evidence>
<evidence type="ECO:0000256" key="8">
    <source>
        <dbReference type="SAM" id="Phobius"/>
    </source>
</evidence>
<dbReference type="Proteomes" id="UP001142610">
    <property type="component" value="Unassembled WGS sequence"/>
</dbReference>
<feature type="transmembrane region" description="Helical" evidence="8">
    <location>
        <begin position="160"/>
        <end position="179"/>
    </location>
</feature>